<dbReference type="Proteomes" id="UP000233618">
    <property type="component" value="Unassembled WGS sequence"/>
</dbReference>
<keyword evidence="2" id="KW-1185">Reference proteome</keyword>
<evidence type="ECO:0000313" key="1">
    <source>
        <dbReference type="EMBL" id="PKQ69574.1"/>
    </source>
</evidence>
<dbReference type="Pfam" id="PF19775">
    <property type="entry name" value="DUF6261"/>
    <property type="match status" value="1"/>
</dbReference>
<comment type="caution">
    <text evidence="1">The sequence shown here is derived from an EMBL/GenBank/DDBJ whole genome shotgun (WGS) entry which is preliminary data.</text>
</comment>
<dbReference type="RefSeq" id="WP_101308003.1">
    <property type="nucleotide sequence ID" value="NZ_CAXXEE010000003.1"/>
</dbReference>
<sequence>MIKYPLFYRMRIAEYLTFTARVYSLITNTVTDSVSLEPFKSRIEKSKGRLEESGKKVNTQLLTINVTECDSRRDQAMIAFATYAEACSKRLNPVVSGAGKAILNEIVSYGSGITRRPMLEESAILVALFAKIKNSPFLSECLQNMLGQLWLEELEKAEQEFTEAVEARGNAKLDRNEEIGGEMCKEIRNEFETFFKYLDVMCDLNTDAAYSKLAKEINIVSEETNALLLQRAGRSAKDVVEEISAGE</sequence>
<dbReference type="EMBL" id="MVDE01000001">
    <property type="protein sequence ID" value="PKQ69574.1"/>
    <property type="molecule type" value="Genomic_DNA"/>
</dbReference>
<dbReference type="InterPro" id="IPR046228">
    <property type="entry name" value="DUF6261"/>
</dbReference>
<evidence type="ECO:0000313" key="2">
    <source>
        <dbReference type="Proteomes" id="UP000233618"/>
    </source>
</evidence>
<accession>A0A2N3IGY8</accession>
<name>A0A2N3IGY8_9BACT</name>
<gene>
    <name evidence="1" type="ORF">BZG01_01235</name>
</gene>
<organism evidence="1 2">
    <name type="scientific">Labilibaculum manganireducens</name>
    <dbReference type="NCBI Taxonomy" id="1940525"/>
    <lineage>
        <taxon>Bacteria</taxon>
        <taxon>Pseudomonadati</taxon>
        <taxon>Bacteroidota</taxon>
        <taxon>Bacteroidia</taxon>
        <taxon>Marinilabiliales</taxon>
        <taxon>Marinifilaceae</taxon>
        <taxon>Labilibaculum</taxon>
    </lineage>
</organism>
<dbReference type="AlphaFoldDB" id="A0A2N3IGY8"/>
<reference evidence="1 2" key="1">
    <citation type="journal article" date="2017" name="Front. Microbiol.">
        <title>Labilibaculum manganireducens gen. nov., sp. nov. and Labilibaculum filiforme sp. nov., Novel Bacteroidetes Isolated from Subsurface Sediments of the Baltic Sea.</title>
        <authorList>
            <person name="Vandieken V."/>
            <person name="Marshall I.P."/>
            <person name="Niemann H."/>
            <person name="Engelen B."/>
            <person name="Cypionka H."/>
        </authorList>
    </citation>
    <scope>NUCLEOTIDE SEQUENCE [LARGE SCALE GENOMIC DNA]</scope>
    <source>
        <strain evidence="1 2">59.10-2M</strain>
    </source>
</reference>
<proteinExistence type="predicted"/>
<protein>
    <submittedName>
        <fullName evidence="1">Uncharacterized protein</fullName>
    </submittedName>
</protein>